<comment type="caution">
    <text evidence="1">The sequence shown here is derived from an EMBL/GenBank/DDBJ whole genome shotgun (WGS) entry which is preliminary data.</text>
</comment>
<dbReference type="Proteomes" id="UP000613177">
    <property type="component" value="Unassembled WGS sequence"/>
</dbReference>
<feature type="non-terminal residue" evidence="1">
    <location>
        <position position="1"/>
    </location>
</feature>
<gene>
    <name evidence="1" type="ORF">INT48_004034</name>
</gene>
<proteinExistence type="predicted"/>
<dbReference type="EMBL" id="JAEPRE010000219">
    <property type="protein sequence ID" value="KAG2230164.1"/>
    <property type="molecule type" value="Genomic_DNA"/>
</dbReference>
<reference evidence="1" key="1">
    <citation type="submission" date="2021-01" db="EMBL/GenBank/DDBJ databases">
        <title>Metabolic potential, ecology and presence of endohyphal bacteria is reflected in genomic diversity of Mucoromycotina.</title>
        <authorList>
            <person name="Muszewska A."/>
            <person name="Okrasinska A."/>
            <person name="Steczkiewicz K."/>
            <person name="Drgas O."/>
            <person name="Orlowska M."/>
            <person name="Perlinska-Lenart U."/>
            <person name="Aleksandrzak-Piekarczyk T."/>
            <person name="Szatraj K."/>
            <person name="Zielenkiewicz U."/>
            <person name="Pilsyk S."/>
            <person name="Malc E."/>
            <person name="Mieczkowski P."/>
            <person name="Kruszewska J.S."/>
            <person name="Biernat P."/>
            <person name="Pawlowska J."/>
        </authorList>
    </citation>
    <scope>NUCLEOTIDE SEQUENCE</scope>
    <source>
        <strain evidence="1">WA0000018081</strain>
    </source>
</reference>
<dbReference type="AlphaFoldDB" id="A0A8H7SIP1"/>
<dbReference type="PROSITE" id="PS51257">
    <property type="entry name" value="PROKAR_LIPOPROTEIN"/>
    <property type="match status" value="1"/>
</dbReference>
<evidence type="ECO:0000313" key="2">
    <source>
        <dbReference type="Proteomes" id="UP000613177"/>
    </source>
</evidence>
<organism evidence="1 2">
    <name type="scientific">Thamnidium elegans</name>
    <dbReference type="NCBI Taxonomy" id="101142"/>
    <lineage>
        <taxon>Eukaryota</taxon>
        <taxon>Fungi</taxon>
        <taxon>Fungi incertae sedis</taxon>
        <taxon>Mucoromycota</taxon>
        <taxon>Mucoromycotina</taxon>
        <taxon>Mucoromycetes</taxon>
        <taxon>Mucorales</taxon>
        <taxon>Mucorineae</taxon>
        <taxon>Mucoraceae</taxon>
        <taxon>Thamnidium</taxon>
    </lineage>
</organism>
<keyword evidence="2" id="KW-1185">Reference proteome</keyword>
<protein>
    <submittedName>
        <fullName evidence="1">Uncharacterized protein</fullName>
    </submittedName>
</protein>
<evidence type="ECO:0000313" key="1">
    <source>
        <dbReference type="EMBL" id="KAG2230164.1"/>
    </source>
</evidence>
<name>A0A8H7SIP1_9FUNG</name>
<sequence>MIIIHLRSIQFSVIGTVVGCHEVDEFDMSSIVPSEFKSDLSKYTITSLAPALSDSSIFDADFGQLFQEQYLSLTHTKYFSTRGARMENLNAHPVQNTIFKSIEDEGNFSCRRYIRKRSVFSFTIVHGWNQNFRTIQSRDSLPALAIGLVRLCTVLFSVPFPEFLNNKISENCAEDYIKKTSSFK</sequence>
<accession>A0A8H7SIP1</accession>